<dbReference type="HOGENOM" id="CLU_596311_0_0_1"/>
<dbReference type="eggNOG" id="KOG3119">
    <property type="taxonomic scope" value="Eukaryota"/>
</dbReference>
<dbReference type="AlphaFoldDB" id="T1J9U8"/>
<dbReference type="Proteomes" id="UP000014500">
    <property type="component" value="Unassembled WGS sequence"/>
</dbReference>
<feature type="compositionally biased region" description="Polar residues" evidence="6">
    <location>
        <begin position="253"/>
        <end position="266"/>
    </location>
</feature>
<dbReference type="InterPro" id="IPR004827">
    <property type="entry name" value="bZIP"/>
</dbReference>
<dbReference type="EMBL" id="JH431979">
    <property type="status" value="NOT_ANNOTATED_CDS"/>
    <property type="molecule type" value="Genomic_DNA"/>
</dbReference>
<dbReference type="EnsemblMetazoa" id="SMAR010497-RA">
    <property type="protein sequence ID" value="SMAR010497-PA"/>
    <property type="gene ID" value="SMAR010497"/>
</dbReference>
<feature type="compositionally biased region" description="Basic and acidic residues" evidence="6">
    <location>
        <begin position="73"/>
        <end position="85"/>
    </location>
</feature>
<feature type="region of interest" description="Disordered" evidence="6">
    <location>
        <begin position="1"/>
        <end position="22"/>
    </location>
</feature>
<dbReference type="GO" id="GO:0007623">
    <property type="term" value="P:circadian rhythm"/>
    <property type="evidence" value="ECO:0007669"/>
    <property type="project" value="TreeGrafter"/>
</dbReference>
<feature type="compositionally biased region" description="Low complexity" evidence="6">
    <location>
        <begin position="288"/>
        <end position="297"/>
    </location>
</feature>
<feature type="region of interest" description="Disordered" evidence="6">
    <location>
        <begin position="240"/>
        <end position="266"/>
    </location>
</feature>
<evidence type="ECO:0000256" key="3">
    <source>
        <dbReference type="ARBA" id="ARBA00023125"/>
    </source>
</evidence>
<dbReference type="CDD" id="cd14694">
    <property type="entry name" value="bZIP_NFIL3"/>
    <property type="match status" value="1"/>
</dbReference>
<dbReference type="PANTHER" id="PTHR15284">
    <property type="entry name" value="NUCLEAR FACTOR INTERLEUKIN-3-REGULATED PROTEIN"/>
    <property type="match status" value="1"/>
</dbReference>
<dbReference type="GO" id="GO:0003700">
    <property type="term" value="F:DNA-binding transcription factor activity"/>
    <property type="evidence" value="ECO:0007669"/>
    <property type="project" value="InterPro"/>
</dbReference>
<keyword evidence="3" id="KW-0238">DNA-binding</keyword>
<dbReference type="PhylomeDB" id="T1J9U8"/>
<dbReference type="FunFam" id="1.20.5.170:FF:000025">
    <property type="entry name" value="nuclear factor interleukin-3-regulated protein-like"/>
    <property type="match status" value="1"/>
</dbReference>
<comment type="similarity">
    <text evidence="1">Belongs to the bZIP family. NFIL3 subfamily.</text>
</comment>
<dbReference type="GO" id="GO:0003677">
    <property type="term" value="F:DNA binding"/>
    <property type="evidence" value="ECO:0007669"/>
    <property type="project" value="UniProtKB-KW"/>
</dbReference>
<keyword evidence="5" id="KW-0539">Nucleus</keyword>
<evidence type="ECO:0000256" key="5">
    <source>
        <dbReference type="ARBA" id="ARBA00023242"/>
    </source>
</evidence>
<dbReference type="STRING" id="126957.T1J9U8"/>
<sequence length="459" mass="50058">MVTERIGEDSELNVRLSPTTPTDNNMLSSWTVGDYSSLTGVTGMDLTAKNINKDCGSAPVSMLVSSSNSNSRKQREFIPDNKKDDSYWDRRRRNNEAAKRSREKRRLNDMVLETRVLELTKENAVLRAQLNAIKDKYGICGESMINPDQISVSMPPVDHVAINLTKRSKLLVTAGGLPVLPLRPLVGSQPPHHNQSVSPQHHHEYDGPNSGSHSDPPTLRDMNDVVRLYNYCRISPNSMNPTSNGHGGHLGYSPSQTASNGSYPVQTRCSSADHVFTFDPSSRRRSAYSENSSSPSSANTHVGDGGCSSGDESPGARSPDHVNRLLPHKLRHKSHLSDSGNGLANGSKIEVAFRASPGTGPVPAASPDLPHASQSVEEESSLAKRKWTEDEGEGEVCSGKRRLSEDDLSRQSKPGRNDDNRMLKTELQRLASEVATLKDFVLKSKEGDSEDPSASPTCK</sequence>
<feature type="region of interest" description="Disordered" evidence="6">
    <location>
        <begin position="183"/>
        <end position="220"/>
    </location>
</feature>
<evidence type="ECO:0000256" key="2">
    <source>
        <dbReference type="ARBA" id="ARBA00023015"/>
    </source>
</evidence>
<feature type="region of interest" description="Disordered" evidence="6">
    <location>
        <begin position="281"/>
        <end position="322"/>
    </location>
</feature>
<keyword evidence="9" id="KW-1185">Reference proteome</keyword>
<dbReference type="InterPro" id="IPR047106">
    <property type="entry name" value="NFIL3-like_bZIP"/>
</dbReference>
<dbReference type="InterPro" id="IPR047229">
    <property type="entry name" value="NFIL3-like"/>
</dbReference>
<dbReference type="SMART" id="SM00338">
    <property type="entry name" value="BRLZ"/>
    <property type="match status" value="1"/>
</dbReference>
<keyword evidence="4" id="KW-0804">Transcription</keyword>
<dbReference type="PROSITE" id="PS50217">
    <property type="entry name" value="BZIP"/>
    <property type="match status" value="1"/>
</dbReference>
<feature type="region of interest" description="Disordered" evidence="6">
    <location>
        <begin position="354"/>
        <end position="424"/>
    </location>
</feature>
<evidence type="ECO:0000313" key="8">
    <source>
        <dbReference type="EnsemblMetazoa" id="SMAR010497-PA"/>
    </source>
</evidence>
<accession>T1J9U8</accession>
<reference evidence="8" key="2">
    <citation type="submission" date="2015-02" db="UniProtKB">
        <authorList>
            <consortium name="EnsemblMetazoa"/>
        </authorList>
    </citation>
    <scope>IDENTIFICATION</scope>
</reference>
<proteinExistence type="inferred from homology"/>
<dbReference type="PANTHER" id="PTHR15284:SF0">
    <property type="entry name" value="GH23983P"/>
    <property type="match status" value="1"/>
</dbReference>
<evidence type="ECO:0000313" key="9">
    <source>
        <dbReference type="Proteomes" id="UP000014500"/>
    </source>
</evidence>
<feature type="domain" description="BZIP" evidence="7">
    <location>
        <begin position="84"/>
        <end position="136"/>
    </location>
</feature>
<keyword evidence="2" id="KW-0805">Transcription regulation</keyword>
<dbReference type="Pfam" id="PF07716">
    <property type="entry name" value="bZIP_2"/>
    <property type="match status" value="1"/>
</dbReference>
<evidence type="ECO:0000256" key="6">
    <source>
        <dbReference type="SAM" id="MobiDB-lite"/>
    </source>
</evidence>
<evidence type="ECO:0000256" key="4">
    <source>
        <dbReference type="ARBA" id="ARBA00023163"/>
    </source>
</evidence>
<dbReference type="SUPFAM" id="SSF57959">
    <property type="entry name" value="Leucine zipper domain"/>
    <property type="match status" value="1"/>
</dbReference>
<reference evidence="9" key="1">
    <citation type="submission" date="2011-05" db="EMBL/GenBank/DDBJ databases">
        <authorList>
            <person name="Richards S.R."/>
            <person name="Qu J."/>
            <person name="Jiang H."/>
            <person name="Jhangiani S.N."/>
            <person name="Agravi P."/>
            <person name="Goodspeed R."/>
            <person name="Gross S."/>
            <person name="Mandapat C."/>
            <person name="Jackson L."/>
            <person name="Mathew T."/>
            <person name="Pu L."/>
            <person name="Thornton R."/>
            <person name="Saada N."/>
            <person name="Wilczek-Boney K.B."/>
            <person name="Lee S."/>
            <person name="Kovar C."/>
            <person name="Wu Y."/>
            <person name="Scherer S.E."/>
            <person name="Worley K.C."/>
            <person name="Muzny D.M."/>
            <person name="Gibbs R."/>
        </authorList>
    </citation>
    <scope>NUCLEOTIDE SEQUENCE</scope>
    <source>
        <strain evidence="9">Brora</strain>
    </source>
</reference>
<feature type="compositionally biased region" description="Basic and acidic residues" evidence="6">
    <location>
        <begin position="402"/>
        <end position="424"/>
    </location>
</feature>
<evidence type="ECO:0000256" key="1">
    <source>
        <dbReference type="ARBA" id="ARBA00006079"/>
    </source>
</evidence>
<dbReference type="InterPro" id="IPR046347">
    <property type="entry name" value="bZIP_sf"/>
</dbReference>
<dbReference type="Gene3D" id="1.20.5.170">
    <property type="match status" value="1"/>
</dbReference>
<dbReference type="PROSITE" id="PS00036">
    <property type="entry name" value="BZIP_BASIC"/>
    <property type="match status" value="1"/>
</dbReference>
<protein>
    <recommendedName>
        <fullName evidence="7">BZIP domain-containing protein</fullName>
    </recommendedName>
</protein>
<evidence type="ECO:0000259" key="7">
    <source>
        <dbReference type="PROSITE" id="PS50217"/>
    </source>
</evidence>
<dbReference type="GO" id="GO:0005634">
    <property type="term" value="C:nucleus"/>
    <property type="evidence" value="ECO:0007669"/>
    <property type="project" value="TreeGrafter"/>
</dbReference>
<organism evidence="8 9">
    <name type="scientific">Strigamia maritima</name>
    <name type="common">European centipede</name>
    <name type="synonym">Geophilus maritimus</name>
    <dbReference type="NCBI Taxonomy" id="126957"/>
    <lineage>
        <taxon>Eukaryota</taxon>
        <taxon>Metazoa</taxon>
        <taxon>Ecdysozoa</taxon>
        <taxon>Arthropoda</taxon>
        <taxon>Myriapoda</taxon>
        <taxon>Chilopoda</taxon>
        <taxon>Pleurostigmophora</taxon>
        <taxon>Geophilomorpha</taxon>
        <taxon>Linotaeniidae</taxon>
        <taxon>Strigamia</taxon>
    </lineage>
</organism>
<feature type="region of interest" description="Disordered" evidence="6">
    <location>
        <begin position="61"/>
        <end position="85"/>
    </location>
</feature>
<name>T1J9U8_STRMM</name>